<keyword evidence="15" id="KW-1185">Reference proteome</keyword>
<protein>
    <recommendedName>
        <fullName evidence="2">Type II secretion system protein H</fullName>
    </recommendedName>
    <alternativeName>
        <fullName evidence="10">General secretion pathway protein H</fullName>
    </alternativeName>
</protein>
<evidence type="ECO:0000256" key="9">
    <source>
        <dbReference type="ARBA" id="ARBA00025772"/>
    </source>
</evidence>
<dbReference type="GO" id="GO:0015628">
    <property type="term" value="P:protein secretion by the type II secretion system"/>
    <property type="evidence" value="ECO:0007669"/>
    <property type="project" value="InterPro"/>
</dbReference>
<keyword evidence="3" id="KW-1003">Cell membrane</keyword>
<feature type="domain" description="General secretion pathway GspH" evidence="13">
    <location>
        <begin position="60"/>
        <end position="179"/>
    </location>
</feature>
<dbReference type="GO" id="GO:0005886">
    <property type="term" value="C:plasma membrane"/>
    <property type="evidence" value="ECO:0007669"/>
    <property type="project" value="UniProtKB-SubCell"/>
</dbReference>
<comment type="caution">
    <text evidence="14">The sequence shown here is derived from an EMBL/GenBank/DDBJ whole genome shotgun (WGS) entry which is preliminary data.</text>
</comment>
<keyword evidence="4" id="KW-0488">Methylation</keyword>
<comment type="subcellular location">
    <subcellularLocation>
        <location evidence="1">Cell inner membrane</location>
        <topology evidence="1">Single-pass membrane protein</topology>
    </subcellularLocation>
</comment>
<dbReference type="Pfam" id="PF07963">
    <property type="entry name" value="N_methyl"/>
    <property type="match status" value="1"/>
</dbReference>
<dbReference type="RefSeq" id="WP_078488087.1">
    <property type="nucleotide sequence ID" value="NZ_MPRJ01000089.1"/>
</dbReference>
<feature type="region of interest" description="Disordered" evidence="11">
    <location>
        <begin position="114"/>
        <end position="139"/>
    </location>
</feature>
<evidence type="ECO:0000256" key="2">
    <source>
        <dbReference type="ARBA" id="ARBA00021549"/>
    </source>
</evidence>
<gene>
    <name evidence="14" type="ORF">BOW51_11160</name>
</gene>
<organism evidence="14 15">
    <name type="scientific">Solemya velesiana gill symbiont</name>
    <dbReference type="NCBI Taxonomy" id="1918948"/>
    <lineage>
        <taxon>Bacteria</taxon>
        <taxon>Pseudomonadati</taxon>
        <taxon>Pseudomonadota</taxon>
        <taxon>Gammaproteobacteria</taxon>
        <taxon>sulfur-oxidizing symbionts</taxon>
    </lineage>
</organism>
<evidence type="ECO:0000313" key="14">
    <source>
        <dbReference type="EMBL" id="OOZ35627.1"/>
    </source>
</evidence>
<evidence type="ECO:0000256" key="6">
    <source>
        <dbReference type="ARBA" id="ARBA00022692"/>
    </source>
</evidence>
<dbReference type="PROSITE" id="PS00409">
    <property type="entry name" value="PROKAR_NTER_METHYL"/>
    <property type="match status" value="1"/>
</dbReference>
<dbReference type="GO" id="GO:0015627">
    <property type="term" value="C:type II protein secretion system complex"/>
    <property type="evidence" value="ECO:0007669"/>
    <property type="project" value="InterPro"/>
</dbReference>
<evidence type="ECO:0000256" key="3">
    <source>
        <dbReference type="ARBA" id="ARBA00022475"/>
    </source>
</evidence>
<evidence type="ECO:0000256" key="8">
    <source>
        <dbReference type="ARBA" id="ARBA00023136"/>
    </source>
</evidence>
<evidence type="ECO:0000256" key="7">
    <source>
        <dbReference type="ARBA" id="ARBA00022989"/>
    </source>
</evidence>
<dbReference type="InterPro" id="IPR022346">
    <property type="entry name" value="T2SS_GspH"/>
</dbReference>
<evidence type="ECO:0000313" key="15">
    <source>
        <dbReference type="Proteomes" id="UP000190896"/>
    </source>
</evidence>
<evidence type="ECO:0000256" key="1">
    <source>
        <dbReference type="ARBA" id="ARBA00004377"/>
    </source>
</evidence>
<evidence type="ECO:0000259" key="13">
    <source>
        <dbReference type="Pfam" id="PF12019"/>
    </source>
</evidence>
<evidence type="ECO:0000256" key="4">
    <source>
        <dbReference type="ARBA" id="ARBA00022481"/>
    </source>
</evidence>
<name>A0A1T2KRZ7_9GAMM</name>
<comment type="similarity">
    <text evidence="9">Belongs to the GSP H family.</text>
</comment>
<dbReference type="AlphaFoldDB" id="A0A1T2KRZ7"/>
<dbReference type="InterPro" id="IPR045584">
    <property type="entry name" value="Pilin-like"/>
</dbReference>
<reference evidence="14 15" key="1">
    <citation type="submission" date="2016-11" db="EMBL/GenBank/DDBJ databases">
        <title>Mixed transmission modes and dynamic genome evolution in an obligate animal-bacterial symbiosis.</title>
        <authorList>
            <person name="Russell S.L."/>
            <person name="Corbett-Detig R.B."/>
            <person name="Cavanaugh C.M."/>
        </authorList>
    </citation>
    <scope>NUCLEOTIDE SEQUENCE [LARGE SCALE GENOMIC DNA]</scope>
    <source>
        <strain evidence="14">Se-Cadez</strain>
    </source>
</reference>
<dbReference type="SUPFAM" id="SSF54523">
    <property type="entry name" value="Pili subunits"/>
    <property type="match status" value="1"/>
</dbReference>
<evidence type="ECO:0000256" key="5">
    <source>
        <dbReference type="ARBA" id="ARBA00022519"/>
    </source>
</evidence>
<dbReference type="NCBIfam" id="TIGR02532">
    <property type="entry name" value="IV_pilin_GFxxxE"/>
    <property type="match status" value="1"/>
</dbReference>
<feature type="transmembrane region" description="Helical" evidence="12">
    <location>
        <begin position="27"/>
        <end position="48"/>
    </location>
</feature>
<evidence type="ECO:0000256" key="11">
    <source>
        <dbReference type="SAM" id="MobiDB-lite"/>
    </source>
</evidence>
<evidence type="ECO:0000256" key="10">
    <source>
        <dbReference type="ARBA" id="ARBA00030775"/>
    </source>
</evidence>
<dbReference type="EMBL" id="MPRJ01000089">
    <property type="protein sequence ID" value="OOZ35627.1"/>
    <property type="molecule type" value="Genomic_DNA"/>
</dbReference>
<dbReference type="InterPro" id="IPR012902">
    <property type="entry name" value="N_methyl_site"/>
</dbReference>
<dbReference type="Gene3D" id="3.55.40.10">
    <property type="entry name" value="minor pseudopilin epsh domain"/>
    <property type="match status" value="1"/>
</dbReference>
<dbReference type="Pfam" id="PF12019">
    <property type="entry name" value="GspH"/>
    <property type="match status" value="1"/>
</dbReference>
<keyword evidence="5" id="KW-0997">Cell inner membrane</keyword>
<keyword evidence="8 12" id="KW-0472">Membrane</keyword>
<proteinExistence type="inferred from homology"/>
<sequence>MQNKVCNMVSLVQGSNMKRRMQEGVTLVELMIALAVIVTILTVGVPALQNMTQNNRLTTETNRMLGNLMLARSEAVKRQLDVAVCLTSGAAVCAGTWTNTDIVVVVNDEGDDDDFDDADTMLRQEKGPSDAGSPSGQTWSGATQVVFTASGMTDGGAAVAMELADARGKKRCIAVAVSGRASVVDCP</sequence>
<keyword evidence="7 12" id="KW-1133">Transmembrane helix</keyword>
<keyword evidence="6 12" id="KW-0812">Transmembrane</keyword>
<dbReference type="OrthoDB" id="5624462at2"/>
<evidence type="ECO:0000256" key="12">
    <source>
        <dbReference type="SAM" id="Phobius"/>
    </source>
</evidence>
<dbReference type="Proteomes" id="UP000190896">
    <property type="component" value="Unassembled WGS sequence"/>
</dbReference>
<accession>A0A1T2KRZ7</accession>